<comment type="similarity">
    <text evidence="1">Belongs to the bacterial solute-binding protein 3 family.</text>
</comment>
<accession>A0ABQ1R7F5</accession>
<evidence type="ECO:0000313" key="4">
    <source>
        <dbReference type="EMBL" id="GGD58323.1"/>
    </source>
</evidence>
<proteinExistence type="inferred from homology"/>
<dbReference type="Pfam" id="PF00497">
    <property type="entry name" value="SBP_bac_3"/>
    <property type="match status" value="1"/>
</dbReference>
<evidence type="ECO:0000259" key="3">
    <source>
        <dbReference type="Pfam" id="PF00497"/>
    </source>
</evidence>
<dbReference type="Proteomes" id="UP000614272">
    <property type="component" value="Unassembled WGS sequence"/>
</dbReference>
<evidence type="ECO:0000256" key="2">
    <source>
        <dbReference type="ARBA" id="ARBA00022729"/>
    </source>
</evidence>
<dbReference type="InterPro" id="IPR001638">
    <property type="entry name" value="Solute-binding_3/MltF_N"/>
</dbReference>
<dbReference type="Gene3D" id="3.40.190.10">
    <property type="entry name" value="Periplasmic binding protein-like II"/>
    <property type="match status" value="2"/>
</dbReference>
<dbReference type="SUPFAM" id="SSF53850">
    <property type="entry name" value="Periplasmic binding protein-like II"/>
    <property type="match status" value="1"/>
</dbReference>
<evidence type="ECO:0000256" key="1">
    <source>
        <dbReference type="ARBA" id="ARBA00010333"/>
    </source>
</evidence>
<dbReference type="EMBL" id="BMGJ01000003">
    <property type="protein sequence ID" value="GGD58323.1"/>
    <property type="molecule type" value="Genomic_DNA"/>
</dbReference>
<organism evidence="4 5">
    <name type="scientific">Lacimicrobium alkaliphilum</name>
    <dbReference type="NCBI Taxonomy" id="1526571"/>
    <lineage>
        <taxon>Bacteria</taxon>
        <taxon>Pseudomonadati</taxon>
        <taxon>Pseudomonadota</taxon>
        <taxon>Gammaproteobacteria</taxon>
        <taxon>Alteromonadales</taxon>
        <taxon>Alteromonadaceae</taxon>
        <taxon>Lacimicrobium</taxon>
    </lineage>
</organism>
<gene>
    <name evidence="4" type="ORF">GCM10011357_12060</name>
</gene>
<dbReference type="PANTHER" id="PTHR35936">
    <property type="entry name" value="MEMBRANE-BOUND LYTIC MUREIN TRANSGLYCOSYLASE F"/>
    <property type="match status" value="1"/>
</dbReference>
<protein>
    <recommendedName>
        <fullName evidence="3">Solute-binding protein family 3/N-terminal domain-containing protein</fullName>
    </recommendedName>
</protein>
<reference evidence="5" key="1">
    <citation type="journal article" date="2019" name="Int. J. Syst. Evol. Microbiol.">
        <title>The Global Catalogue of Microorganisms (GCM) 10K type strain sequencing project: providing services to taxonomists for standard genome sequencing and annotation.</title>
        <authorList>
            <consortium name="The Broad Institute Genomics Platform"/>
            <consortium name="The Broad Institute Genome Sequencing Center for Infectious Disease"/>
            <person name="Wu L."/>
            <person name="Ma J."/>
        </authorList>
    </citation>
    <scope>NUCLEOTIDE SEQUENCE [LARGE SCALE GENOMIC DNA]</scope>
    <source>
        <strain evidence="5">CGMCC 1.12923</strain>
    </source>
</reference>
<keyword evidence="5" id="KW-1185">Reference proteome</keyword>
<sequence length="290" mass="33084">MPPFYTQVIYAKAYWLKQVQKMAKQLKCFLTFTLASLGLCAIQPEVQARQTCEQLKAVVSENWFPVSFAVPSDTSRISGIAVELLLQTARELSVELSFVRPLPWKRAQLWLEMGKVDLIIGHYSNQYREQNWLMSKALFTNDIRIFYPVKYQGIITRLADIEGLKGVVPAGASYGDRLDRKIRRLATTQEFKDNFAMLGAVLQGKFDFAVSALHDGQAHLARMGIQDQLTVSPFSLGANTVHFSFSERSPCQHLFSQFDKVANELATRQHIDELQQQSERLYFAEIERIP</sequence>
<comment type="caution">
    <text evidence="4">The sequence shown here is derived from an EMBL/GenBank/DDBJ whole genome shotgun (WGS) entry which is preliminary data.</text>
</comment>
<feature type="domain" description="Solute-binding protein family 3/N-terminal" evidence="3">
    <location>
        <begin position="55"/>
        <end position="276"/>
    </location>
</feature>
<keyword evidence="2" id="KW-0732">Signal</keyword>
<evidence type="ECO:0000313" key="5">
    <source>
        <dbReference type="Proteomes" id="UP000614272"/>
    </source>
</evidence>
<dbReference type="PANTHER" id="PTHR35936:SF35">
    <property type="entry name" value="L-CYSTINE-BINDING PROTEIN TCYJ"/>
    <property type="match status" value="1"/>
</dbReference>
<name>A0ABQ1R7F5_9ALTE</name>